<dbReference type="EMBL" id="QGDH01000030">
    <property type="protein sequence ID" value="RAR13799.1"/>
    <property type="molecule type" value="Genomic_DNA"/>
</dbReference>
<dbReference type="InterPro" id="IPR025702">
    <property type="entry name" value="OXD"/>
</dbReference>
<keyword evidence="8" id="KW-1185">Reference proteome</keyword>
<gene>
    <name evidence="7" type="ORF">DDE83_002836</name>
</gene>
<evidence type="ECO:0000256" key="3">
    <source>
        <dbReference type="ARBA" id="ARBA00022723"/>
    </source>
</evidence>
<dbReference type="AlphaFoldDB" id="A0A364N917"/>
<dbReference type="Proteomes" id="UP000249619">
    <property type="component" value="Unassembled WGS sequence"/>
</dbReference>
<keyword evidence="4" id="KW-0408">Iron</keyword>
<protein>
    <submittedName>
        <fullName evidence="7">Phenylacetaldoxime dehydratase</fullName>
    </submittedName>
</protein>
<proteinExistence type="predicted"/>
<keyword evidence="2" id="KW-0349">Heme</keyword>
<comment type="caution">
    <text evidence="7">The sequence shown here is derived from an EMBL/GenBank/DDBJ whole genome shotgun (WGS) entry which is preliminary data.</text>
</comment>
<sequence length="377" mass="42116">MSCPARIHPLRKPPNHKAPIPRWKLALPSTTQRVYISYIGVQTRNTSDEAQTATFAAVSEIQGWLAQPTGPAASESFTMLDGYDDSSATVWVCYWDSSSSYDDAMSSLSLKRVHERLDAAGRADVGLWHETFSTPVSRLETNYSGLDYLPGLARLPGATVQEHDLSTYWGAARDRIPDSGVDLFPSTHEEKQKEAKGRQEGKAVLRGPGQRISGKNTIGNMVHIRSGQWWQKCESEEVKAYEEKLEPSLRQGLVFLRNNPEESGAMSIQYLRNQDVSSSTAIATDPANSVEKKESCGAGFFRNLSHLESWAKSHKSHLAIYTGALRHYKQFGENRRFRTWHEVCVIGEGEARWEYVNCTRGTGVLGKEGVDMECEEL</sequence>
<name>A0A364N917_STELY</name>
<reference evidence="8" key="1">
    <citation type="submission" date="2018-05" db="EMBL/GenBank/DDBJ databases">
        <title>Draft genome sequence of Stemphylium lycopersici strain CIDEFI 213.</title>
        <authorList>
            <person name="Medina R."/>
            <person name="Franco M.E.E."/>
            <person name="Lucentini C.G."/>
            <person name="Saparrat M.C.N."/>
            <person name="Balatti P.A."/>
        </authorList>
    </citation>
    <scope>NUCLEOTIDE SEQUENCE [LARGE SCALE GENOMIC DNA]</scope>
    <source>
        <strain evidence="8">CIDEFI 213</strain>
    </source>
</reference>
<evidence type="ECO:0000256" key="2">
    <source>
        <dbReference type="ARBA" id="ARBA00022617"/>
    </source>
</evidence>
<feature type="region of interest" description="Disordered" evidence="6">
    <location>
        <begin position="187"/>
        <end position="216"/>
    </location>
</feature>
<keyword evidence="3" id="KW-0479">Metal-binding</keyword>
<accession>A0A364N917</accession>
<keyword evidence="5" id="KW-0456">Lyase</keyword>
<dbReference type="GO" id="GO:0016829">
    <property type="term" value="F:lyase activity"/>
    <property type="evidence" value="ECO:0007669"/>
    <property type="project" value="UniProtKB-KW"/>
</dbReference>
<evidence type="ECO:0000313" key="7">
    <source>
        <dbReference type="EMBL" id="RAR13799.1"/>
    </source>
</evidence>
<dbReference type="GO" id="GO:0046872">
    <property type="term" value="F:metal ion binding"/>
    <property type="evidence" value="ECO:0007669"/>
    <property type="project" value="UniProtKB-KW"/>
</dbReference>
<feature type="compositionally biased region" description="Basic and acidic residues" evidence="6">
    <location>
        <begin position="187"/>
        <end position="203"/>
    </location>
</feature>
<dbReference type="Pfam" id="PF13816">
    <property type="entry name" value="Dehydratase_hem"/>
    <property type="match status" value="1"/>
</dbReference>
<dbReference type="OrthoDB" id="3359285at2759"/>
<evidence type="ECO:0000313" key="8">
    <source>
        <dbReference type="Proteomes" id="UP000249619"/>
    </source>
</evidence>
<evidence type="ECO:0000256" key="6">
    <source>
        <dbReference type="SAM" id="MobiDB-lite"/>
    </source>
</evidence>
<evidence type="ECO:0000256" key="4">
    <source>
        <dbReference type="ARBA" id="ARBA00023004"/>
    </source>
</evidence>
<comment type="cofactor">
    <cofactor evidence="1">
        <name>heme b</name>
        <dbReference type="ChEBI" id="CHEBI:60344"/>
    </cofactor>
</comment>
<evidence type="ECO:0000256" key="1">
    <source>
        <dbReference type="ARBA" id="ARBA00001970"/>
    </source>
</evidence>
<organism evidence="7 8">
    <name type="scientific">Stemphylium lycopersici</name>
    <name type="common">Tomato gray leaf spot disease fungus</name>
    <name type="synonym">Thyrospora lycopersici</name>
    <dbReference type="NCBI Taxonomy" id="183478"/>
    <lineage>
        <taxon>Eukaryota</taxon>
        <taxon>Fungi</taxon>
        <taxon>Dikarya</taxon>
        <taxon>Ascomycota</taxon>
        <taxon>Pezizomycotina</taxon>
        <taxon>Dothideomycetes</taxon>
        <taxon>Pleosporomycetidae</taxon>
        <taxon>Pleosporales</taxon>
        <taxon>Pleosporineae</taxon>
        <taxon>Pleosporaceae</taxon>
        <taxon>Stemphylium</taxon>
    </lineage>
</organism>
<evidence type="ECO:0000256" key="5">
    <source>
        <dbReference type="ARBA" id="ARBA00023239"/>
    </source>
</evidence>